<dbReference type="HOGENOM" id="CLU_551031_0_0_1"/>
<dbReference type="InterPro" id="IPR022025">
    <property type="entry name" value="Amidoligase_2"/>
</dbReference>
<organism evidence="2">
    <name type="scientific">Metarhizium acridum (strain CQMa 102)</name>
    <dbReference type="NCBI Taxonomy" id="655827"/>
    <lineage>
        <taxon>Eukaryota</taxon>
        <taxon>Fungi</taxon>
        <taxon>Dikarya</taxon>
        <taxon>Ascomycota</taxon>
        <taxon>Pezizomycotina</taxon>
        <taxon>Sordariomycetes</taxon>
        <taxon>Hypocreomycetidae</taxon>
        <taxon>Hypocreales</taxon>
        <taxon>Clavicipitaceae</taxon>
        <taxon>Metarhizium</taxon>
    </lineage>
</organism>
<evidence type="ECO:0000313" key="1">
    <source>
        <dbReference type="EMBL" id="EFY85977.1"/>
    </source>
</evidence>
<evidence type="ECO:0008006" key="3">
    <source>
        <dbReference type="Google" id="ProtNLM"/>
    </source>
</evidence>
<sequence length="439" mass="49070">MAKNFGIEIEFMLAGRPPSAILHPRLSGDDRWPDSEGYHDIYDTYPASLDSLKVCEALTNCNLPVACRINPGDLQDPLTKTPEGDLVKDSNGTYITHTGNLEDPEHPLRKAGTGDVCRVWNKELAKENFPGQQYHLGQQDQFRYWFVADEHIPNRSNERPPTDHSWNGMEISSPVISDQKEIDAGLPTLKRVLEALSNSLLISLTSDCGLHIHGSPSSGSIDLQLAKKVIAVIRLLEEPFIQKICHPLRRNSPSVEPIGSMSILGKKSKGNKTETASSCGGFIQTIHGFRSKLQNRSPNEPDAFRFMEFLFAAKTIDSLREDLKSGTSGTNMPHRCGIAITLLGTVEFRYPQSSFDPEWPAFWVKLMQKIFQICVEPDEAFSASFERLYELGTRAQAVGWESWLEELGLSSQYREVCARHIHEANSPRQNEILPKVGGI</sequence>
<keyword evidence="2" id="KW-1185">Reference proteome</keyword>
<dbReference type="PANTHER" id="PTHR36847">
    <property type="entry name" value="AMIDOLIGASE ENZYME"/>
    <property type="match status" value="1"/>
</dbReference>
<proteinExistence type="predicted"/>
<dbReference type="Proteomes" id="UP000002499">
    <property type="component" value="Unassembled WGS sequence"/>
</dbReference>
<gene>
    <name evidence="1" type="ORF">MAC_07996</name>
</gene>
<dbReference type="OrthoDB" id="4940520at2759"/>
<dbReference type="Pfam" id="PF12224">
    <property type="entry name" value="Amidoligase_2"/>
    <property type="match status" value="1"/>
</dbReference>
<dbReference type="OMA" id="LCHPFRS"/>
<name>E9EDP8_METAQ</name>
<dbReference type="InParanoid" id="E9EDP8"/>
<dbReference type="KEGG" id="maw:19252307"/>
<reference evidence="1 2" key="1">
    <citation type="journal article" date="2011" name="PLoS Genet.">
        <title>Genome sequencing and comparative transcriptomics of the model entomopathogenic fungi Metarhizium anisopliae and M. acridum.</title>
        <authorList>
            <person name="Gao Q."/>
            <person name="Jin K."/>
            <person name="Ying S.H."/>
            <person name="Zhang Y."/>
            <person name="Xiao G."/>
            <person name="Shang Y."/>
            <person name="Duan Z."/>
            <person name="Hu X."/>
            <person name="Xie X.Q."/>
            <person name="Zhou G."/>
            <person name="Peng G."/>
            <person name="Luo Z."/>
            <person name="Huang W."/>
            <person name="Wang B."/>
            <person name="Fang W."/>
            <person name="Wang S."/>
            <person name="Zhong Y."/>
            <person name="Ma L.J."/>
            <person name="St Leger R.J."/>
            <person name="Zhao G.P."/>
            <person name="Pei Y."/>
            <person name="Feng M.G."/>
            <person name="Xia Y."/>
            <person name="Wang C."/>
        </authorList>
    </citation>
    <scope>NUCLEOTIDE SEQUENCE [LARGE SCALE GENOMIC DNA]</scope>
    <source>
        <strain evidence="1 2">CQMa 102</strain>
    </source>
</reference>
<evidence type="ECO:0000313" key="2">
    <source>
        <dbReference type="Proteomes" id="UP000002499"/>
    </source>
</evidence>
<dbReference type="eggNOG" id="ENOG502T5XQ">
    <property type="taxonomic scope" value="Eukaryota"/>
</dbReference>
<dbReference type="PANTHER" id="PTHR36847:SF1">
    <property type="entry name" value="AMIDOLIGASE ENZYME"/>
    <property type="match status" value="1"/>
</dbReference>
<accession>E9EDP8</accession>
<protein>
    <recommendedName>
        <fullName evidence="3">Amidoligase enzyme</fullName>
    </recommendedName>
</protein>
<dbReference type="EMBL" id="GL698560">
    <property type="protein sequence ID" value="EFY85977.1"/>
    <property type="molecule type" value="Genomic_DNA"/>
</dbReference>
<dbReference type="GeneID" id="19252307"/>
<dbReference type="AlphaFoldDB" id="E9EDP8"/>